<evidence type="ECO:0000313" key="3">
    <source>
        <dbReference type="Proteomes" id="UP001386955"/>
    </source>
</evidence>
<evidence type="ECO:0000313" key="2">
    <source>
        <dbReference type="EMBL" id="KAK7385465.1"/>
    </source>
</evidence>
<dbReference type="PANTHER" id="PTHR34283">
    <property type="entry name" value="PROTEIN RESPONSE TO LOW SULFUR 1"/>
    <property type="match status" value="1"/>
</dbReference>
<name>A0AAN9RY00_PSOTE</name>
<keyword evidence="1" id="KW-0175">Coiled coil</keyword>
<dbReference type="InterPro" id="IPR039282">
    <property type="entry name" value="LSU"/>
</dbReference>
<reference evidence="2 3" key="1">
    <citation type="submission" date="2024-01" db="EMBL/GenBank/DDBJ databases">
        <title>The genomes of 5 underutilized Papilionoideae crops provide insights into root nodulation and disease resistanc.</title>
        <authorList>
            <person name="Jiang F."/>
        </authorList>
    </citation>
    <scope>NUCLEOTIDE SEQUENCE [LARGE SCALE GENOMIC DNA]</scope>
    <source>
        <strain evidence="2">DUOXIRENSHENG_FW03</strain>
        <tissue evidence="2">Leaves</tissue>
    </source>
</reference>
<proteinExistence type="predicted"/>
<feature type="coiled-coil region" evidence="1">
    <location>
        <begin position="1"/>
        <end position="63"/>
    </location>
</feature>
<keyword evidence="3" id="KW-1185">Reference proteome</keyword>
<dbReference type="Proteomes" id="UP001386955">
    <property type="component" value="Unassembled WGS sequence"/>
</dbReference>
<organism evidence="2 3">
    <name type="scientific">Psophocarpus tetragonolobus</name>
    <name type="common">Winged bean</name>
    <name type="synonym">Dolichos tetragonolobus</name>
    <dbReference type="NCBI Taxonomy" id="3891"/>
    <lineage>
        <taxon>Eukaryota</taxon>
        <taxon>Viridiplantae</taxon>
        <taxon>Streptophyta</taxon>
        <taxon>Embryophyta</taxon>
        <taxon>Tracheophyta</taxon>
        <taxon>Spermatophyta</taxon>
        <taxon>Magnoliopsida</taxon>
        <taxon>eudicotyledons</taxon>
        <taxon>Gunneridae</taxon>
        <taxon>Pentapetalae</taxon>
        <taxon>rosids</taxon>
        <taxon>fabids</taxon>
        <taxon>Fabales</taxon>
        <taxon>Fabaceae</taxon>
        <taxon>Papilionoideae</taxon>
        <taxon>50 kb inversion clade</taxon>
        <taxon>NPAAA clade</taxon>
        <taxon>indigoferoid/millettioid clade</taxon>
        <taxon>Phaseoleae</taxon>
        <taxon>Psophocarpus</taxon>
    </lineage>
</organism>
<dbReference type="EMBL" id="JAYMYS010000008">
    <property type="protein sequence ID" value="KAK7385465.1"/>
    <property type="molecule type" value="Genomic_DNA"/>
</dbReference>
<dbReference type="AlphaFoldDB" id="A0AAN9RY00"/>
<comment type="caution">
    <text evidence="2">The sequence shown here is derived from an EMBL/GenBank/DDBJ whole genome shotgun (WGS) entry which is preliminary data.</text>
</comment>
<accession>A0AAN9RY00</accession>
<sequence>MSDKKEKTWMLKKRNEELEEELRKCKEREENVKQQLCAVLDRLRVAEDAEERLCWQLAELEAEAVVEAREYQAQIVALLDQLSRPHSLPS</sequence>
<dbReference type="GO" id="GO:0098869">
    <property type="term" value="P:cellular oxidant detoxification"/>
    <property type="evidence" value="ECO:0007669"/>
    <property type="project" value="InterPro"/>
</dbReference>
<protein>
    <submittedName>
        <fullName evidence="2">Uncharacterized protein</fullName>
    </submittedName>
</protein>
<evidence type="ECO:0000256" key="1">
    <source>
        <dbReference type="SAM" id="Coils"/>
    </source>
</evidence>
<dbReference type="PANTHER" id="PTHR34283:SF1">
    <property type="entry name" value="PROTEIN RESPONSE TO LOW SULFUR 1"/>
    <property type="match status" value="1"/>
</dbReference>
<gene>
    <name evidence="2" type="ORF">VNO78_31186</name>
</gene>